<dbReference type="Pfam" id="PF04006">
    <property type="entry name" value="Mpp10"/>
    <property type="match status" value="1"/>
</dbReference>
<protein>
    <submittedName>
        <fullName evidence="7">U3 small nucleolar ribonucleoprotein MPP10</fullName>
    </submittedName>
</protein>
<evidence type="ECO:0000256" key="3">
    <source>
        <dbReference type="ARBA" id="ARBA00022552"/>
    </source>
</evidence>
<accession>A0A504YPX7</accession>
<keyword evidence="4" id="KW-0539">Nucleus</keyword>
<reference evidence="7 8" key="1">
    <citation type="submission" date="2019-04" db="EMBL/GenBank/DDBJ databases">
        <title>Annotation for the trematode Fasciola gigantica.</title>
        <authorList>
            <person name="Choi Y.-J."/>
        </authorList>
    </citation>
    <scope>NUCLEOTIDE SEQUENCE [LARGE SCALE GENOMIC DNA]</scope>
    <source>
        <strain evidence="7">Uganda_cow_1</strain>
    </source>
</reference>
<gene>
    <name evidence="7" type="ORF">FGIG_12350</name>
</gene>
<keyword evidence="3" id="KW-0698">rRNA processing</keyword>
<dbReference type="PANTHER" id="PTHR17039:SF0">
    <property type="entry name" value="U3 SMALL NUCLEOLAR RIBONUCLEOPROTEIN PROTEIN MPP10"/>
    <property type="match status" value="1"/>
</dbReference>
<dbReference type="STRING" id="46835.A0A504YPX7"/>
<comment type="similarity">
    <text evidence="6">Belongs to the MPP10 family.</text>
</comment>
<evidence type="ECO:0000313" key="7">
    <source>
        <dbReference type="EMBL" id="TPP64142.1"/>
    </source>
</evidence>
<dbReference type="GO" id="GO:0034457">
    <property type="term" value="C:Mpp10 complex"/>
    <property type="evidence" value="ECO:0007669"/>
    <property type="project" value="InterPro"/>
</dbReference>
<keyword evidence="2" id="KW-0690">Ribosome biogenesis</keyword>
<organism evidence="7 8">
    <name type="scientific">Fasciola gigantica</name>
    <name type="common">Giant liver fluke</name>
    <dbReference type="NCBI Taxonomy" id="46835"/>
    <lineage>
        <taxon>Eukaryota</taxon>
        <taxon>Metazoa</taxon>
        <taxon>Spiralia</taxon>
        <taxon>Lophotrochozoa</taxon>
        <taxon>Platyhelminthes</taxon>
        <taxon>Trematoda</taxon>
        <taxon>Digenea</taxon>
        <taxon>Plagiorchiida</taxon>
        <taxon>Echinostomata</taxon>
        <taxon>Echinostomatoidea</taxon>
        <taxon>Fasciolidae</taxon>
        <taxon>Fasciola</taxon>
    </lineage>
</organism>
<dbReference type="EMBL" id="SUNJ01004823">
    <property type="protein sequence ID" value="TPP64142.1"/>
    <property type="molecule type" value="Genomic_DNA"/>
</dbReference>
<dbReference type="GO" id="GO:0006364">
    <property type="term" value="P:rRNA processing"/>
    <property type="evidence" value="ECO:0007669"/>
    <property type="project" value="UniProtKB-KW"/>
</dbReference>
<evidence type="ECO:0000256" key="4">
    <source>
        <dbReference type="ARBA" id="ARBA00023242"/>
    </source>
</evidence>
<dbReference type="AlphaFoldDB" id="A0A504YPX7"/>
<dbReference type="Proteomes" id="UP000316759">
    <property type="component" value="Unassembled WGS sequence"/>
</dbReference>
<name>A0A504YPX7_FASGI</name>
<evidence type="ECO:0000256" key="6">
    <source>
        <dbReference type="ARBA" id="ARBA00029455"/>
    </source>
</evidence>
<keyword evidence="8" id="KW-1185">Reference proteome</keyword>
<dbReference type="InterPro" id="IPR012173">
    <property type="entry name" value="Mpp10"/>
</dbReference>
<dbReference type="PANTHER" id="PTHR17039">
    <property type="entry name" value="U3 SMALL NUCLEOLAR RIBONUCLEOPROTEIN PROTEIN MPP10"/>
    <property type="match status" value="1"/>
</dbReference>
<evidence type="ECO:0000256" key="5">
    <source>
        <dbReference type="ARBA" id="ARBA00023274"/>
    </source>
</evidence>
<dbReference type="OrthoDB" id="445326at2759"/>
<keyword evidence="5 7" id="KW-0687">Ribonucleoprotein</keyword>
<dbReference type="GO" id="GO:0005732">
    <property type="term" value="C:sno(s)RNA-containing ribonucleoprotein complex"/>
    <property type="evidence" value="ECO:0007669"/>
    <property type="project" value="InterPro"/>
</dbReference>
<evidence type="ECO:0000256" key="2">
    <source>
        <dbReference type="ARBA" id="ARBA00022517"/>
    </source>
</evidence>
<sequence>MRRQCENFEALQEQLDLETVRMEERMLDDKPWYMKGEIVAQDRAENTVLEEHLDVQRHGKFKPPPANESVILEFIKKSIKEQSFSSPSLKRKEQLHPKPQSAIIQDITQKSLVEDYENLFARSNVSLRTHGPSITEGLEKEQEDPTKNAIQREISDLFEKLDALSHLHFVPYKLFLSPGEAKPIANPQNQKHSTEIQCGGASLVLTPKLRFTSCD</sequence>
<proteinExistence type="inferred from homology"/>
<evidence type="ECO:0000313" key="8">
    <source>
        <dbReference type="Proteomes" id="UP000316759"/>
    </source>
</evidence>
<comment type="caution">
    <text evidence="7">The sequence shown here is derived from an EMBL/GenBank/DDBJ whole genome shotgun (WGS) entry which is preliminary data.</text>
</comment>
<comment type="subcellular location">
    <subcellularLocation>
        <location evidence="1">Nucleus</location>
        <location evidence="1">Nucleolus</location>
    </subcellularLocation>
</comment>
<evidence type="ECO:0000256" key="1">
    <source>
        <dbReference type="ARBA" id="ARBA00004604"/>
    </source>
</evidence>
<dbReference type="GO" id="GO:0032040">
    <property type="term" value="C:small-subunit processome"/>
    <property type="evidence" value="ECO:0007669"/>
    <property type="project" value="TreeGrafter"/>
</dbReference>